<name>W2TJD6_NECAM</name>
<dbReference type="KEGG" id="nai:NECAME_08084"/>
<sequence length="72" mass="8204">MYVRIVNKLRQADAGPFLSVFGIVHKVVLFWEGTSNAPIHPLKARPKKNKKKWITFATGEDAEENGMNKYES</sequence>
<dbReference type="Proteomes" id="UP000053676">
    <property type="component" value="Unassembled WGS sequence"/>
</dbReference>
<gene>
    <name evidence="1" type="ORF">NECAME_08084</name>
</gene>
<reference evidence="2" key="1">
    <citation type="journal article" date="2014" name="Nat. Genet.">
        <title>Genome of the human hookworm Necator americanus.</title>
        <authorList>
            <person name="Tang Y.T."/>
            <person name="Gao X."/>
            <person name="Rosa B.A."/>
            <person name="Abubucker S."/>
            <person name="Hallsworth-Pepin K."/>
            <person name="Martin J."/>
            <person name="Tyagi R."/>
            <person name="Heizer E."/>
            <person name="Zhang X."/>
            <person name="Bhonagiri-Palsikar V."/>
            <person name="Minx P."/>
            <person name="Warren W.C."/>
            <person name="Wang Q."/>
            <person name="Zhan B."/>
            <person name="Hotez P.J."/>
            <person name="Sternberg P.W."/>
            <person name="Dougall A."/>
            <person name="Gaze S.T."/>
            <person name="Mulvenna J."/>
            <person name="Sotillo J."/>
            <person name="Ranganathan S."/>
            <person name="Rabelo E.M."/>
            <person name="Wilson R.K."/>
            <person name="Felgner P.L."/>
            <person name="Bethony J."/>
            <person name="Hawdon J.M."/>
            <person name="Gasser R.B."/>
            <person name="Loukas A."/>
            <person name="Mitreva M."/>
        </authorList>
    </citation>
    <scope>NUCLEOTIDE SEQUENCE [LARGE SCALE GENOMIC DNA]</scope>
</reference>
<protein>
    <submittedName>
        <fullName evidence="1">Uncharacterized protein</fullName>
    </submittedName>
</protein>
<dbReference type="EMBL" id="KI658534">
    <property type="protein sequence ID" value="ETN82210.1"/>
    <property type="molecule type" value="Genomic_DNA"/>
</dbReference>
<organism evidence="1 2">
    <name type="scientific">Necator americanus</name>
    <name type="common">Human hookworm</name>
    <dbReference type="NCBI Taxonomy" id="51031"/>
    <lineage>
        <taxon>Eukaryota</taxon>
        <taxon>Metazoa</taxon>
        <taxon>Ecdysozoa</taxon>
        <taxon>Nematoda</taxon>
        <taxon>Chromadorea</taxon>
        <taxon>Rhabditida</taxon>
        <taxon>Rhabditina</taxon>
        <taxon>Rhabditomorpha</taxon>
        <taxon>Strongyloidea</taxon>
        <taxon>Ancylostomatidae</taxon>
        <taxon>Bunostominae</taxon>
        <taxon>Necator</taxon>
    </lineage>
</organism>
<evidence type="ECO:0000313" key="1">
    <source>
        <dbReference type="EMBL" id="ETN82210.1"/>
    </source>
</evidence>
<accession>W2TJD6</accession>
<keyword evidence="2" id="KW-1185">Reference proteome</keyword>
<evidence type="ECO:0000313" key="2">
    <source>
        <dbReference type="Proteomes" id="UP000053676"/>
    </source>
</evidence>
<dbReference type="AlphaFoldDB" id="W2TJD6"/>
<proteinExistence type="predicted"/>